<dbReference type="OMA" id="HGHIVEP"/>
<feature type="compositionally biased region" description="Basic residues" evidence="1">
    <location>
        <begin position="783"/>
        <end position="795"/>
    </location>
</feature>
<feature type="region of interest" description="Disordered" evidence="1">
    <location>
        <begin position="719"/>
        <end position="817"/>
    </location>
</feature>
<dbReference type="OrthoDB" id="2393824at2759"/>
<dbReference type="HOGENOM" id="CLU_010693_2_0_1"/>
<gene>
    <name evidence="2" type="ORF">SCHCODRAFT_111085</name>
</gene>
<feature type="compositionally biased region" description="Basic residues" evidence="1">
    <location>
        <begin position="734"/>
        <end position="745"/>
    </location>
</feature>
<evidence type="ECO:0000313" key="3">
    <source>
        <dbReference type="Proteomes" id="UP000007431"/>
    </source>
</evidence>
<dbReference type="AlphaFoldDB" id="D8QB16"/>
<keyword evidence="3" id="KW-1185">Reference proteome</keyword>
<dbReference type="eggNOG" id="ENOG502SYB6">
    <property type="taxonomic scope" value="Eukaryota"/>
</dbReference>
<dbReference type="GeneID" id="9594328"/>
<dbReference type="EMBL" id="GL377309">
    <property type="protein sequence ID" value="EFI94277.1"/>
    <property type="molecule type" value="Genomic_DNA"/>
</dbReference>
<evidence type="ECO:0000256" key="1">
    <source>
        <dbReference type="SAM" id="MobiDB-lite"/>
    </source>
</evidence>
<accession>D8QB16</accession>
<dbReference type="InParanoid" id="D8QB16"/>
<proteinExistence type="predicted"/>
<dbReference type="Proteomes" id="UP000007431">
    <property type="component" value="Unassembled WGS sequence"/>
</dbReference>
<evidence type="ECO:0000313" key="2">
    <source>
        <dbReference type="EMBL" id="EFI94277.1"/>
    </source>
</evidence>
<protein>
    <submittedName>
        <fullName evidence="2">Uncharacterized protein</fullName>
    </submittedName>
</protein>
<name>D8QB16_SCHCM</name>
<dbReference type="VEuPathDB" id="FungiDB:SCHCODRAFT_02548432"/>
<organism evidence="3">
    <name type="scientific">Schizophyllum commune (strain H4-8 / FGSC 9210)</name>
    <name type="common">Split gill fungus</name>
    <dbReference type="NCBI Taxonomy" id="578458"/>
    <lineage>
        <taxon>Eukaryota</taxon>
        <taxon>Fungi</taxon>
        <taxon>Dikarya</taxon>
        <taxon>Basidiomycota</taxon>
        <taxon>Agaricomycotina</taxon>
        <taxon>Agaricomycetes</taxon>
        <taxon>Agaricomycetidae</taxon>
        <taxon>Agaricales</taxon>
        <taxon>Schizophyllaceae</taxon>
        <taxon>Schizophyllum</taxon>
    </lineage>
</organism>
<dbReference type="KEGG" id="scm:SCHCO_02548432"/>
<feature type="non-terminal residue" evidence="2">
    <location>
        <position position="817"/>
    </location>
</feature>
<sequence length="817" mass="91406">MLLVPNSHAFSMRKESVQRFLKNLRDVIELRQTELPTYEPTSKDESTQWRDFVRALKISNYLHYPLTMIDTFRADDANRCLRARLEYIFCEGRHTLLQNASGSGKTSLLFEGLRHRWGLYFVGAVDTWAIGSCDIYRLIKFLADERNYGRPQSHASRIEALRIPLLVRLLAFEAYAQIIDISHASTEDYQFWLLLQGCGQHYLEFGDEYALLSNNIYFDKSLDISAEIDKAMTRIRVLTNDPEFHFYCVVDEAQVLARDVHPLESDTFAPFSPHRDLSQSWEQYRWLTLIMSGTIVPFKHYIGSGYRVTSATGFFDPPQAASYIRRFLPPVISSSESGKTLVRRAGAWVHGRHRFAGAFIALVLEKGLDAPHSLFNNYIFTMAGFKPLDAHDLVEQEETAVCAFNIPFPPLDTLNAYSDPAVLRAMYHVVFKYLVTGTCTHVFDTNYIALVENAAGRFCDDDASQIIVDEPLCIVSAANWLCDSTSRGLLNLDLEQNGGDPSISSIREYSALLLAYALSDPRPLKAVVQNPDPARLWTTGTVELVELHRSLDGASCVFYPFRYQHLTSNRATDCASYGDVLAWLSHERTSPFCLLPDGRSLLFALKLSDGSFCWAVAQTMSKVSDDLSQCFHPPDDSEKDASHAIALLSQIPVPCKTLGAPPILRIAISPTTDAMASDGPVMDRSRLETLAAAINLQDVLHRIVAHVVRIAEPHAPAASELVSPGAPLGPPTTSKHKAAIPRRTKERSSKSSQQTRHDLRPRQKAISPPTGPITRSMRAKSAAARRSKSPTRTGKRSYADKTDVGPQKQLKRPRTIT</sequence>
<reference evidence="2 3" key="1">
    <citation type="journal article" date="2010" name="Nat. Biotechnol.">
        <title>Genome sequence of the model mushroom Schizophyllum commune.</title>
        <authorList>
            <person name="Ohm R.A."/>
            <person name="de Jong J.F."/>
            <person name="Lugones L.G."/>
            <person name="Aerts A."/>
            <person name="Kothe E."/>
            <person name="Stajich J.E."/>
            <person name="de Vries R.P."/>
            <person name="Record E."/>
            <person name="Levasseur A."/>
            <person name="Baker S.E."/>
            <person name="Bartholomew K.A."/>
            <person name="Coutinho P.M."/>
            <person name="Erdmann S."/>
            <person name="Fowler T.J."/>
            <person name="Gathman A.C."/>
            <person name="Lombard V."/>
            <person name="Henrissat B."/>
            <person name="Knabe N."/>
            <person name="Kuees U."/>
            <person name="Lilly W.W."/>
            <person name="Lindquist E."/>
            <person name="Lucas S."/>
            <person name="Magnuson J.K."/>
            <person name="Piumi F."/>
            <person name="Raudaskoski M."/>
            <person name="Salamov A."/>
            <person name="Schmutz J."/>
            <person name="Schwarze F.W.M.R."/>
            <person name="vanKuyk P.A."/>
            <person name="Horton J.S."/>
            <person name="Grigoriev I.V."/>
            <person name="Woesten H.A.B."/>
        </authorList>
    </citation>
    <scope>NUCLEOTIDE SEQUENCE [LARGE SCALE GENOMIC DNA]</scope>
    <source>
        <strain evidence="3">H4-8 / FGSC 9210</strain>
    </source>
</reference>